<reference evidence="15" key="3">
    <citation type="submission" date="2025-09" db="UniProtKB">
        <authorList>
            <consortium name="Ensembl"/>
        </authorList>
    </citation>
    <scope>IDENTIFICATION</scope>
</reference>
<feature type="compositionally biased region" description="Polar residues" evidence="13">
    <location>
        <begin position="148"/>
        <end position="170"/>
    </location>
</feature>
<keyword evidence="6 12" id="KW-0547">Nucleotide-binding</keyword>
<dbReference type="Pfam" id="PF08519">
    <property type="entry name" value="RFC1"/>
    <property type="match status" value="1"/>
</dbReference>
<dbReference type="InterPro" id="IPR008921">
    <property type="entry name" value="DNA_pol3_clamp-load_cplx_C"/>
</dbReference>
<dbReference type="InterPro" id="IPR003593">
    <property type="entry name" value="AAA+_ATPase"/>
</dbReference>
<comment type="subcellular location">
    <subcellularLocation>
        <location evidence="1 12">Nucleus</location>
    </subcellularLocation>
</comment>
<dbReference type="SMART" id="SM00382">
    <property type="entry name" value="AAA"/>
    <property type="match status" value="1"/>
</dbReference>
<dbReference type="SUPFAM" id="SSF48019">
    <property type="entry name" value="post-AAA+ oligomerization domain-like"/>
    <property type="match status" value="1"/>
</dbReference>
<evidence type="ECO:0000313" key="15">
    <source>
        <dbReference type="Ensembl" id="ENSONIP00000033117.1"/>
    </source>
</evidence>
<comment type="similarity">
    <text evidence="2 12">Belongs to the activator 1 large subunit family.</text>
</comment>
<evidence type="ECO:0000256" key="9">
    <source>
        <dbReference type="ARBA" id="ARBA00023242"/>
    </source>
</evidence>
<feature type="compositionally biased region" description="Acidic residues" evidence="13">
    <location>
        <begin position="1054"/>
        <end position="1070"/>
    </location>
</feature>
<dbReference type="Pfam" id="PF25361">
    <property type="entry name" value="AAA_lid_RFC1"/>
    <property type="match status" value="1"/>
</dbReference>
<dbReference type="GO" id="GO:0061860">
    <property type="term" value="F:DNA clamp unloader activity"/>
    <property type="evidence" value="ECO:0007669"/>
    <property type="project" value="TreeGrafter"/>
</dbReference>
<dbReference type="Gene3D" id="1.10.8.60">
    <property type="match status" value="1"/>
</dbReference>
<dbReference type="PANTHER" id="PTHR23389:SF6">
    <property type="entry name" value="REPLICATION FACTOR C SUBUNIT 1"/>
    <property type="match status" value="1"/>
</dbReference>
<dbReference type="InterPro" id="IPR036420">
    <property type="entry name" value="BRCT_dom_sf"/>
</dbReference>
<proteinExistence type="inferred from homology"/>
<evidence type="ECO:0000259" key="14">
    <source>
        <dbReference type="PROSITE" id="PS50172"/>
    </source>
</evidence>
<evidence type="ECO:0000256" key="8">
    <source>
        <dbReference type="ARBA" id="ARBA00023125"/>
    </source>
</evidence>
<feature type="compositionally biased region" description="Basic and acidic residues" evidence="13">
    <location>
        <begin position="118"/>
        <end position="136"/>
    </location>
</feature>
<evidence type="ECO:0000256" key="4">
    <source>
        <dbReference type="ARBA" id="ARBA00022553"/>
    </source>
</evidence>
<dbReference type="Gene3D" id="3.40.50.10190">
    <property type="entry name" value="BRCT domain"/>
    <property type="match status" value="1"/>
</dbReference>
<comment type="subunit">
    <text evidence="11">Large subunit of the RFC complex, an heteropentameric complex consisting of RFC1 and four small subunits RFC2, RFC3, RFC4 and RFC5; the RFC complex interacts with PCNA and the interaction involves RFC1.</text>
</comment>
<reference evidence="15" key="2">
    <citation type="submission" date="2025-08" db="UniProtKB">
        <authorList>
            <consortium name="Ensembl"/>
        </authorList>
    </citation>
    <scope>IDENTIFICATION</scope>
</reference>
<feature type="compositionally biased region" description="Basic residues" evidence="13">
    <location>
        <begin position="1100"/>
        <end position="1110"/>
    </location>
</feature>
<dbReference type="Ensembl" id="ENSONIT00000039204.1">
    <property type="protein sequence ID" value="ENSONIP00000033117.1"/>
    <property type="gene ID" value="ENSONIG00000008987.2"/>
</dbReference>
<feature type="region of interest" description="Disordered" evidence="13">
    <location>
        <begin position="251"/>
        <end position="375"/>
    </location>
</feature>
<dbReference type="InterPro" id="IPR047854">
    <property type="entry name" value="RFC_lid"/>
</dbReference>
<evidence type="ECO:0000256" key="6">
    <source>
        <dbReference type="ARBA" id="ARBA00022741"/>
    </source>
</evidence>
<dbReference type="CDD" id="cd17752">
    <property type="entry name" value="BRCT_RFC1"/>
    <property type="match status" value="1"/>
</dbReference>
<feature type="compositionally biased region" description="Basic and acidic residues" evidence="13">
    <location>
        <begin position="305"/>
        <end position="316"/>
    </location>
</feature>
<dbReference type="CDD" id="cd00009">
    <property type="entry name" value="AAA"/>
    <property type="match status" value="1"/>
</dbReference>
<dbReference type="PROSITE" id="PS50172">
    <property type="entry name" value="BRCT"/>
    <property type="match status" value="1"/>
</dbReference>
<evidence type="ECO:0000256" key="10">
    <source>
        <dbReference type="ARBA" id="ARBA00054501"/>
    </source>
</evidence>
<feature type="region of interest" description="Disordered" evidence="13">
    <location>
        <begin position="116"/>
        <end position="183"/>
    </location>
</feature>
<dbReference type="PIRSF" id="PIRSF036578">
    <property type="entry name" value="RFC1"/>
    <property type="match status" value="1"/>
</dbReference>
<dbReference type="Proteomes" id="UP000005207">
    <property type="component" value="Linkage group LG6"/>
</dbReference>
<evidence type="ECO:0000256" key="5">
    <source>
        <dbReference type="ARBA" id="ARBA00022705"/>
    </source>
</evidence>
<dbReference type="GO" id="GO:0003689">
    <property type="term" value="F:DNA clamp loader activity"/>
    <property type="evidence" value="ECO:0007669"/>
    <property type="project" value="UniProtKB-UniRule"/>
</dbReference>
<reference evidence="16" key="1">
    <citation type="submission" date="2012-01" db="EMBL/GenBank/DDBJ databases">
        <title>The Genome Sequence of Oreochromis niloticus (Nile Tilapia).</title>
        <authorList>
            <consortium name="Broad Institute Genome Assembly Team"/>
            <consortium name="Broad Institute Sequencing Platform"/>
            <person name="Di Palma F."/>
            <person name="Johnson J."/>
            <person name="Lander E.S."/>
            <person name="Lindblad-Toh K."/>
        </authorList>
    </citation>
    <scope>NUCLEOTIDE SEQUENCE [LARGE SCALE GENOMIC DNA]</scope>
</reference>
<evidence type="ECO:0000256" key="13">
    <source>
        <dbReference type="SAM" id="MobiDB-lite"/>
    </source>
</evidence>
<evidence type="ECO:0000256" key="2">
    <source>
        <dbReference type="ARBA" id="ARBA00006116"/>
    </source>
</evidence>
<dbReference type="FunFam" id="1.20.272.10:FF:000005">
    <property type="entry name" value="Replication factor C subunit 1"/>
    <property type="match status" value="1"/>
</dbReference>
<dbReference type="AlphaFoldDB" id="A0A669BCE3"/>
<dbReference type="GO" id="GO:0005524">
    <property type="term" value="F:ATP binding"/>
    <property type="evidence" value="ECO:0007669"/>
    <property type="project" value="UniProtKB-UniRule"/>
</dbReference>
<dbReference type="SMART" id="SM00292">
    <property type="entry name" value="BRCT"/>
    <property type="match status" value="1"/>
</dbReference>
<comment type="function">
    <text evidence="10">Subunit of the replication factor C (RFC) complex which acts during elongation of primed DNA templates by DNA polymerases delta and epsilon, and is necessary for ATP-dependent loading of proliferating cell nuclear antigen (PCNA) onto primed DNA. This subunit binds to the primer-template junction. Binds the PO-B transcription element as well as other GA rich DNA sequences. Can bind single- or double-stranded DNA.</text>
</comment>
<dbReference type="FunFam" id="3.40.50.10190:FF:000001">
    <property type="entry name" value="Replication factor C subunit 1"/>
    <property type="match status" value="1"/>
</dbReference>
<dbReference type="GO" id="GO:0016887">
    <property type="term" value="F:ATP hydrolysis activity"/>
    <property type="evidence" value="ECO:0007669"/>
    <property type="project" value="InterPro"/>
</dbReference>
<dbReference type="FunFam" id="1.10.8.60:FF:000021">
    <property type="entry name" value="Replication factor C subunit 1"/>
    <property type="match status" value="1"/>
</dbReference>
<keyword evidence="9 12" id="KW-0539">Nucleus</keyword>
<dbReference type="GO" id="GO:0003677">
    <property type="term" value="F:DNA binding"/>
    <property type="evidence" value="ECO:0007669"/>
    <property type="project" value="UniProtKB-KW"/>
</dbReference>
<evidence type="ECO:0000256" key="11">
    <source>
        <dbReference type="ARBA" id="ARBA00064311"/>
    </source>
</evidence>
<dbReference type="SUPFAM" id="SSF52540">
    <property type="entry name" value="P-loop containing nucleoside triphosphate hydrolases"/>
    <property type="match status" value="1"/>
</dbReference>
<accession>A0A669BCE3</accession>
<keyword evidence="4" id="KW-0597">Phosphoprotein</keyword>
<feature type="compositionally biased region" description="Basic and acidic residues" evidence="13">
    <location>
        <begin position="1071"/>
        <end position="1099"/>
    </location>
</feature>
<dbReference type="FunFam" id="3.40.50.300:FF:000395">
    <property type="entry name" value="Replication factor C subunit 1"/>
    <property type="match status" value="1"/>
</dbReference>
<protein>
    <recommendedName>
        <fullName evidence="3 12">Replication factor C subunit 1</fullName>
    </recommendedName>
</protein>
<feature type="region of interest" description="Disordered" evidence="13">
    <location>
        <begin position="490"/>
        <end position="549"/>
    </location>
</feature>
<dbReference type="InterPro" id="IPR003959">
    <property type="entry name" value="ATPase_AAA_core"/>
</dbReference>
<dbReference type="GO" id="GO:0005663">
    <property type="term" value="C:DNA replication factor C complex"/>
    <property type="evidence" value="ECO:0007669"/>
    <property type="project" value="InterPro"/>
</dbReference>
<feature type="compositionally biased region" description="Low complexity" evidence="13">
    <location>
        <begin position="324"/>
        <end position="339"/>
    </location>
</feature>
<dbReference type="CDD" id="cd18140">
    <property type="entry name" value="HLD_clamp_RFC"/>
    <property type="match status" value="1"/>
</dbReference>
<dbReference type="Gene3D" id="3.40.50.300">
    <property type="entry name" value="P-loop containing nucleotide triphosphate hydrolases"/>
    <property type="match status" value="1"/>
</dbReference>
<keyword evidence="8" id="KW-0238">DNA-binding</keyword>
<feature type="domain" description="BRCT" evidence="14">
    <location>
        <begin position="384"/>
        <end position="464"/>
    </location>
</feature>
<dbReference type="InterPro" id="IPR027417">
    <property type="entry name" value="P-loop_NTPase"/>
</dbReference>
<gene>
    <name evidence="15" type="primary">RFC1</name>
    <name evidence="15" type="synonym">rfc1</name>
</gene>
<dbReference type="Gene3D" id="1.20.272.10">
    <property type="match status" value="1"/>
</dbReference>
<feature type="region of interest" description="Disordered" evidence="13">
    <location>
        <begin position="44"/>
        <end position="75"/>
    </location>
</feature>
<dbReference type="InterPro" id="IPR001357">
    <property type="entry name" value="BRCT_dom"/>
</dbReference>
<dbReference type="GO" id="GO:0005634">
    <property type="term" value="C:nucleus"/>
    <property type="evidence" value="ECO:0007669"/>
    <property type="project" value="UniProtKB-SubCell"/>
</dbReference>
<dbReference type="GO" id="GO:0006281">
    <property type="term" value="P:DNA repair"/>
    <property type="evidence" value="ECO:0007669"/>
    <property type="project" value="InterPro"/>
</dbReference>
<keyword evidence="5 12" id="KW-0235">DNA replication</keyword>
<evidence type="ECO:0000256" key="3">
    <source>
        <dbReference type="ARBA" id="ARBA00020401"/>
    </source>
</evidence>
<keyword evidence="7 12" id="KW-0067">ATP-binding</keyword>
<feature type="compositionally biased region" description="Low complexity" evidence="13">
    <location>
        <begin position="540"/>
        <end position="549"/>
    </location>
</feature>
<dbReference type="GO" id="GO:0006260">
    <property type="term" value="P:DNA replication"/>
    <property type="evidence" value="ECO:0007669"/>
    <property type="project" value="UniProtKB-KW"/>
</dbReference>
<dbReference type="GeneTree" id="ENSGT00730000111066"/>
<feature type="compositionally biased region" description="Polar residues" evidence="13">
    <location>
        <begin position="492"/>
        <end position="517"/>
    </location>
</feature>
<keyword evidence="16" id="KW-1185">Reference proteome</keyword>
<organism evidence="15 16">
    <name type="scientific">Oreochromis niloticus</name>
    <name type="common">Nile tilapia</name>
    <name type="synonym">Tilapia nilotica</name>
    <dbReference type="NCBI Taxonomy" id="8128"/>
    <lineage>
        <taxon>Eukaryota</taxon>
        <taxon>Metazoa</taxon>
        <taxon>Chordata</taxon>
        <taxon>Craniata</taxon>
        <taxon>Vertebrata</taxon>
        <taxon>Euteleostomi</taxon>
        <taxon>Actinopterygii</taxon>
        <taxon>Neopterygii</taxon>
        <taxon>Teleostei</taxon>
        <taxon>Neoteleostei</taxon>
        <taxon>Acanthomorphata</taxon>
        <taxon>Ovalentaria</taxon>
        <taxon>Cichlomorphae</taxon>
        <taxon>Cichliformes</taxon>
        <taxon>Cichlidae</taxon>
        <taxon>African cichlids</taxon>
        <taxon>Pseudocrenilabrinae</taxon>
        <taxon>Oreochromini</taxon>
        <taxon>Oreochromis</taxon>
    </lineage>
</organism>
<dbReference type="Pfam" id="PF00533">
    <property type="entry name" value="BRCT"/>
    <property type="match status" value="1"/>
</dbReference>
<name>A0A669BCE3_ORENI</name>
<dbReference type="PANTHER" id="PTHR23389">
    <property type="entry name" value="CHROMOSOME TRANSMISSION FIDELITY FACTOR 18"/>
    <property type="match status" value="1"/>
</dbReference>
<evidence type="ECO:0000256" key="12">
    <source>
        <dbReference type="PIRNR" id="PIRNR036578"/>
    </source>
</evidence>
<evidence type="ECO:0000256" key="1">
    <source>
        <dbReference type="ARBA" id="ARBA00004123"/>
    </source>
</evidence>
<dbReference type="InterPro" id="IPR013725">
    <property type="entry name" value="DNA_replication_fac_RFC1_C"/>
</dbReference>
<dbReference type="SUPFAM" id="SSF52113">
    <property type="entry name" value="BRCT domain"/>
    <property type="match status" value="1"/>
</dbReference>
<dbReference type="Pfam" id="PF00004">
    <property type="entry name" value="AAA"/>
    <property type="match status" value="1"/>
</dbReference>
<sequence>MLYSFDKSDFFPVFFLLRNSIILTVCTLLCVQDIRRFFAPTSAKPAVQKPAPNGNDKQEKKKKNSLSTDEEVKKKKKEANKVRSCLLSLSPFSPCSPFLCRILVMPLCLCSDSDEEEPVRKSKSPKEKAKTNKKDPVQYVSETDSDSDNFQSLKKTSKSKQNGAAKTTKSAPPPQPKQTPTSVLDYFGSASVQRSDKKLVASTKRKAVSTEALLLCVDEEIARQLQMEEDMEFFSSLISFVFPTIQARKGSDEKQILTTSPKKKATDAAAPGSSSKTSVSEDVVSPSPKKTTAPVKASSKLAMMKKKDDDKNEGEPHASSISEKTFTPKTGTTPTALKTSPKKPESTSTSPDDQEKKKANSSAYRNFLNRDGPRALGSKEIPKGAENCLEGCVFVLTGVLESMEREDAKSLIERYGGKVTGNVSKKTTYLIQGRDSGASKLEKAESFGTQILDEDGLLELIRTKPGKKSKYEIAAEAEVSIEIILTPKAQKISPSKGNSRSPHTPSPSKTGQAQGRGTKTRDGRTPPGRGSGQTARRELGLSSCASSSSCGSLLWVDKYRPRSLKAVIGQQGGQSCANKLLRWLQNWYKNHAARFGKFGGKDDGSGFKAALLSGPPGVGKTTTAALVCEELGFSYVEMNASCTRSKNSLKEVVAESLNNTSIENFYKGTSQTVSSKHVLIMDEVDGMAGNEDRGGIQEMIGLIKNSKIPIICMCNDRNHQKIRSLANYCFDLRFQRPRVEQIKGAMMSIAFKEGIRIPPPALNEIILASNQDVRQVIHNLSMWSAKDKVMTYDQCKSDAASARKDMKLGPFDVCRKVFASGEETARMSLIDKSDLFFHDYSLAPLFVQENYLHVRPAAAGGNLKSHLVLLSKTADSICDGDLVDRRIRSRQNWSLLPTQAIYASVLPGELMRGYMNQFPIFPSWLGKNSSTNKHSRIMQELSSHMSLKTLSSKQAVNLDYLHYLRQAILNPLQKHGAEGAAEAVQLLDDYQLIKEDVDSIMEISVWGGQPDPYSKLDSKVKAAFTRAYNKEVHLTPYSLQVVKKGRRGGGGDFEGGEEISQEDPESEDEGEGLKADAMIKKKAKPTKESNKEKKEDSGKGKGKGKGKAKK</sequence>
<evidence type="ECO:0000313" key="16">
    <source>
        <dbReference type="Proteomes" id="UP000005207"/>
    </source>
</evidence>
<feature type="region of interest" description="Disordered" evidence="13">
    <location>
        <begin position="1043"/>
        <end position="1110"/>
    </location>
</feature>
<dbReference type="InterPro" id="IPR012178">
    <property type="entry name" value="RFC1"/>
</dbReference>
<evidence type="ECO:0000256" key="7">
    <source>
        <dbReference type="ARBA" id="ARBA00022840"/>
    </source>
</evidence>